<accession>A0A182C789</accession>
<sequence>MKRSLKLTIGITIPIAVLLVLLYFFLWPITITVSAIFPTDAQGNPTIKAISSIEEVTLSKDKPSAKLKAKRKDSVDFVTLEGVLLDRKEIVREVKELKYAFPEPDINLFNYSFSEDGKELILSWRAESSPYNIDSVSLERNGTAVTRKGDSYTDNIVDYQGKRLSYDLTIGYKYGPVYIEKSKTLSVEIPMLPVEIEVKVSLGKGLDPEKVSLLLDEKPYKLESNLKAIISTVPQGKHKLELKYDGISLLTKEVVLKWNDDIPYLFEFPIDSIEISELSATRDGENMNLNWKSDLKSYEETDVSYLITVDASNFVTKEKSFVLTLPEETMQIVVTPLYKGVAFGLEETVEVLGKPFFELGTIPGYIPSTSLEIQFEAKNISELLLSLDGAEPAKIDTQKGKIVFEELSEGVHAISFYITDLYGESFTKSATFVVDTTPPNEPTLLNYNIVGKRIIINLATSSDTVSISGEVNVSDTTTFHIETKNNQITVPVPSPETGFNGTLELFLTAIDRAGNMSMQAHYEIELVNFEEIVGSLGFDVIQKDYKPVTLRISNSRVSEEASITVFVETLKGTRLFTYNLSNTFSVSEPLEGVYFGDLKISYIINALGIESPTYVATETRVDLKNLDGFYAYQVDEDGKFRVRFYPVPDPDVKYRIRRKILDTPVNQEIKTISFEETDLDSDTPILKDFDSPLPLTNNATMEISVEVEIITDQYSYKFPEKRLTLYKGATILTGNATDAEFDKRAFPILIAENYTIPNDSEVSIAGKGLVLIQDGSSFVVNGTLNISGSNGLITLKSESRNEILLYGGELNLKKASGYEMSIFASGARLNIEDCVFSDVFNPLIVKNGSSVKLNNISINSVGTAGYISDAVIFDAHDVEIINSTKGFILINPQKAYINKYVANTGIKNTGLEIKNSLSDEIVIEDLDISSGRFALNIENLKSMMINNARLKASGFYVMALSNVEKAQVADVSISGIPGKAQPNIGLFVASTGGIFKGISVSQCKEIGIFINNRWLPEELIETYNALPPKEKENWAPIELYTKTEAFSENFYDIYLEGIYNLRAPGLDLSRLRIYDWRVDKTWSNELGKIFPRGTVIVK</sequence>
<feature type="transmembrane region" description="Helical" evidence="1">
    <location>
        <begin position="7"/>
        <end position="27"/>
    </location>
</feature>
<dbReference type="AlphaFoldDB" id="A0A182C789"/>
<gene>
    <name evidence="2" type="ORF">AT15_07535</name>
</gene>
<dbReference type="RefSeq" id="WP_068346398.1">
    <property type="nucleotide sequence ID" value="NZ_JFHK01000004.1"/>
</dbReference>
<comment type="caution">
    <text evidence="2">The sequence shown here is derived from an EMBL/GenBank/DDBJ whole genome shotgun (WGS) entry which is preliminary data.</text>
</comment>
<keyword evidence="1" id="KW-0472">Membrane</keyword>
<reference evidence="2 3" key="1">
    <citation type="submission" date="2014-02" db="EMBL/GenBank/DDBJ databases">
        <title>Kosmotoga genome sequencing.</title>
        <authorList>
            <person name="Pollo S.M."/>
            <person name="Charchuk R."/>
            <person name="Nesbo C.L."/>
        </authorList>
    </citation>
    <scope>NUCLEOTIDE SEQUENCE [LARGE SCALE GENOMIC DNA]</scope>
    <source>
        <strain evidence="2 3">S304</strain>
    </source>
</reference>
<dbReference type="OrthoDB" id="38683at2"/>
<proteinExistence type="predicted"/>
<dbReference type="EMBL" id="JFHK01000004">
    <property type="protein sequence ID" value="OAA31340.1"/>
    <property type="molecule type" value="Genomic_DNA"/>
</dbReference>
<dbReference type="Proteomes" id="UP000077339">
    <property type="component" value="Unassembled WGS sequence"/>
</dbReference>
<keyword evidence="1" id="KW-0812">Transmembrane</keyword>
<dbReference type="PATRIC" id="fig|1453497.3.peg.1501"/>
<evidence type="ECO:0000256" key="1">
    <source>
        <dbReference type="SAM" id="Phobius"/>
    </source>
</evidence>
<evidence type="ECO:0000313" key="3">
    <source>
        <dbReference type="Proteomes" id="UP000077339"/>
    </source>
</evidence>
<keyword evidence="3" id="KW-1185">Reference proteome</keyword>
<organism evidence="2 3">
    <name type="scientific">Kosmotoga arenicorallina S304</name>
    <dbReference type="NCBI Taxonomy" id="1453497"/>
    <lineage>
        <taxon>Bacteria</taxon>
        <taxon>Thermotogati</taxon>
        <taxon>Thermotogota</taxon>
        <taxon>Thermotogae</taxon>
        <taxon>Kosmotogales</taxon>
        <taxon>Kosmotogaceae</taxon>
        <taxon>Kosmotoga</taxon>
    </lineage>
</organism>
<protein>
    <recommendedName>
        <fullName evidence="4">Right handed beta helix domain-containing protein</fullName>
    </recommendedName>
</protein>
<name>A0A182C789_9BACT</name>
<evidence type="ECO:0000313" key="2">
    <source>
        <dbReference type="EMBL" id="OAA31340.1"/>
    </source>
</evidence>
<keyword evidence="1" id="KW-1133">Transmembrane helix</keyword>
<evidence type="ECO:0008006" key="4">
    <source>
        <dbReference type="Google" id="ProtNLM"/>
    </source>
</evidence>